<feature type="transmembrane region" description="Helical" evidence="8">
    <location>
        <begin position="398"/>
        <end position="417"/>
    </location>
</feature>
<evidence type="ECO:0000256" key="3">
    <source>
        <dbReference type="ARBA" id="ARBA00020150"/>
    </source>
</evidence>
<evidence type="ECO:0000313" key="10">
    <source>
        <dbReference type="EMBL" id="UYO62151.1"/>
    </source>
</evidence>
<dbReference type="Pfam" id="PF00939">
    <property type="entry name" value="Na_sulph_symp"/>
    <property type="match status" value="1"/>
</dbReference>
<reference evidence="10" key="2">
    <citation type="submission" date="2021-11" db="EMBL/GenBank/DDBJ databases">
        <title>Isoprene-degrading acetogen.</title>
        <authorList>
            <person name="Yang Y."/>
            <person name="Jin H."/>
            <person name="Yan J."/>
        </authorList>
    </citation>
    <scope>NUCLEOTIDE SEQUENCE</scope>
    <source>
        <strain evidence="10">Berkeley</strain>
    </source>
</reference>
<evidence type="ECO:0000313" key="9">
    <source>
        <dbReference type="EMBL" id="OFV69121.1"/>
    </source>
</evidence>
<reference evidence="9 11" key="1">
    <citation type="submission" date="2015-09" db="EMBL/GenBank/DDBJ databases">
        <title>Genome sequence of Acetobacterium wieringae DSM 1911.</title>
        <authorList>
            <person name="Poehlein A."/>
            <person name="Bengelsdorf F.R."/>
            <person name="Schiel-Bengelsdorf B."/>
            <person name="Duerre P."/>
            <person name="Daniel R."/>
        </authorList>
    </citation>
    <scope>NUCLEOTIDE SEQUENCE [LARGE SCALE GENOMIC DNA]</scope>
    <source>
        <strain evidence="9 11">DSM 1911</strain>
    </source>
</reference>
<feature type="transmembrane region" description="Helical" evidence="8">
    <location>
        <begin position="288"/>
        <end position="307"/>
    </location>
</feature>
<evidence type="ECO:0000256" key="7">
    <source>
        <dbReference type="ARBA" id="ARBA00031174"/>
    </source>
</evidence>
<comment type="similarity">
    <text evidence="2">Belongs to the SLC13A/DASS transporter (TC 2.A.47) family. NADC subfamily.</text>
</comment>
<feature type="transmembrane region" description="Helical" evidence="8">
    <location>
        <begin position="76"/>
        <end position="98"/>
    </location>
</feature>
<dbReference type="GO" id="GO:1905039">
    <property type="term" value="P:carboxylic acid transmembrane transport"/>
    <property type="evidence" value="ECO:0007669"/>
    <property type="project" value="UniProtKB-ARBA"/>
</dbReference>
<dbReference type="EMBL" id="CP087994">
    <property type="protein sequence ID" value="UYO62151.1"/>
    <property type="molecule type" value="Genomic_DNA"/>
</dbReference>
<feature type="transmembrane region" description="Helical" evidence="8">
    <location>
        <begin position="6"/>
        <end position="24"/>
    </location>
</feature>
<dbReference type="EMBL" id="LKEU01000046">
    <property type="protein sequence ID" value="OFV69121.1"/>
    <property type="molecule type" value="Genomic_DNA"/>
</dbReference>
<dbReference type="AlphaFoldDB" id="A0A1F2PEN5"/>
<keyword evidence="12" id="KW-1185">Reference proteome</keyword>
<dbReference type="GO" id="GO:0008514">
    <property type="term" value="F:organic anion transmembrane transporter activity"/>
    <property type="evidence" value="ECO:0007669"/>
    <property type="project" value="UniProtKB-ARBA"/>
</dbReference>
<dbReference type="PANTHER" id="PTHR10283:SF82">
    <property type="entry name" value="SOLUTE CARRIER FAMILY 13 MEMBER 2"/>
    <property type="match status" value="1"/>
</dbReference>
<keyword evidence="5 8" id="KW-1133">Transmembrane helix</keyword>
<dbReference type="PANTHER" id="PTHR10283">
    <property type="entry name" value="SOLUTE CARRIER FAMILY 13 MEMBER"/>
    <property type="match status" value="1"/>
</dbReference>
<organism evidence="9 11">
    <name type="scientific">Acetobacterium wieringae</name>
    <dbReference type="NCBI Taxonomy" id="52694"/>
    <lineage>
        <taxon>Bacteria</taxon>
        <taxon>Bacillati</taxon>
        <taxon>Bacillota</taxon>
        <taxon>Clostridia</taxon>
        <taxon>Eubacteriales</taxon>
        <taxon>Eubacteriaceae</taxon>
        <taxon>Acetobacterium</taxon>
    </lineage>
</organism>
<dbReference type="Proteomes" id="UP000176244">
    <property type="component" value="Unassembled WGS sequence"/>
</dbReference>
<keyword evidence="4 8" id="KW-0812">Transmembrane</keyword>
<dbReference type="STRING" id="52694.ACWI_34330"/>
<feature type="transmembrane region" description="Helical" evidence="8">
    <location>
        <begin position="209"/>
        <end position="231"/>
    </location>
</feature>
<evidence type="ECO:0000256" key="2">
    <source>
        <dbReference type="ARBA" id="ARBA00006772"/>
    </source>
</evidence>
<feature type="transmembrane region" description="Helical" evidence="8">
    <location>
        <begin position="143"/>
        <end position="158"/>
    </location>
</feature>
<dbReference type="RefSeq" id="WP_070372674.1">
    <property type="nucleotide sequence ID" value="NZ_CABIIK010000014.1"/>
</dbReference>
<evidence type="ECO:0000256" key="8">
    <source>
        <dbReference type="SAM" id="Phobius"/>
    </source>
</evidence>
<feature type="transmembrane region" description="Helical" evidence="8">
    <location>
        <begin position="341"/>
        <end position="362"/>
    </location>
</feature>
<evidence type="ECO:0000256" key="6">
    <source>
        <dbReference type="ARBA" id="ARBA00023136"/>
    </source>
</evidence>
<feature type="transmembrane region" description="Helical" evidence="8">
    <location>
        <begin position="314"/>
        <end position="335"/>
    </location>
</feature>
<dbReference type="GO" id="GO:0005886">
    <property type="term" value="C:plasma membrane"/>
    <property type="evidence" value="ECO:0007669"/>
    <property type="project" value="TreeGrafter"/>
</dbReference>
<dbReference type="OrthoDB" id="9156049at2"/>
<protein>
    <recommendedName>
        <fullName evidence="3">Sodium-dependent dicarboxylate transporter SdcS</fullName>
    </recommendedName>
    <alternativeName>
        <fullName evidence="7">Na(+)/dicarboxylate symporter</fullName>
    </alternativeName>
</protein>
<proteinExistence type="inferred from homology"/>
<evidence type="ECO:0000313" key="12">
    <source>
        <dbReference type="Proteomes" id="UP001163550"/>
    </source>
</evidence>
<feature type="transmembrane region" description="Helical" evidence="8">
    <location>
        <begin position="265"/>
        <end position="282"/>
    </location>
</feature>
<feature type="transmembrane region" description="Helical" evidence="8">
    <location>
        <begin position="36"/>
        <end position="64"/>
    </location>
</feature>
<evidence type="ECO:0000256" key="1">
    <source>
        <dbReference type="ARBA" id="ARBA00004141"/>
    </source>
</evidence>
<evidence type="ECO:0000313" key="11">
    <source>
        <dbReference type="Proteomes" id="UP000176244"/>
    </source>
</evidence>
<sequence length="464" mass="50064">MNKKQIIGLIISIAVLIAVFFLPIPMGLTDKGLITIGLLLFFLIMLITEALPVGVICFLCLALLPTLGVTKNLTAGLSGFTNTILFFVLASFGLAEAVTSTPIVQRILHALLKKFGRDVRTCVLAIMVAGALVSSIVTDVPSVVVFMGIGASFLKLFVNENDRAQTAKSLMMGIPIAVMLGGLMTPAGSGINILTIGLLQSQAGIQITFLQWMACGIPIVIVMVPLTWFILTKIFPPAEIDKMEIASYLDEIEVKEKVDSRELKVIVIGLIMIFFWLLSSFYPFIEVTVVALFGCVSFFLPGIRVLTWDRYMKAVSWISFILIGTVLCIANTIVANGVSEWFVNYVLPSSLSFSLMGGVFFVSVMCFVIMLIVPVAPALIGVLTPVIISLAATTGINPALLIIALGLCAGNCYLFPIDTIPLITYTAGYYKMTDMPKAAIWLQIAFVCLATLWLPIAGKLVGLA</sequence>
<evidence type="ECO:0000256" key="4">
    <source>
        <dbReference type="ARBA" id="ARBA00022692"/>
    </source>
</evidence>
<dbReference type="Proteomes" id="UP001163550">
    <property type="component" value="Chromosome"/>
</dbReference>
<dbReference type="InterPro" id="IPR001898">
    <property type="entry name" value="SLC13A/DASS"/>
</dbReference>
<gene>
    <name evidence="9" type="primary">sdcS</name>
    <name evidence="9" type="ORF">ACWI_34330</name>
    <name evidence="10" type="ORF">LNN31_15375</name>
</gene>
<feature type="transmembrane region" description="Helical" evidence="8">
    <location>
        <begin position="170"/>
        <end position="197"/>
    </location>
</feature>
<evidence type="ECO:0000256" key="5">
    <source>
        <dbReference type="ARBA" id="ARBA00022989"/>
    </source>
</evidence>
<feature type="transmembrane region" description="Helical" evidence="8">
    <location>
        <begin position="438"/>
        <end position="456"/>
    </location>
</feature>
<accession>A0A1F2PEN5</accession>
<comment type="subcellular location">
    <subcellularLocation>
        <location evidence="1">Membrane</location>
        <topology evidence="1">Multi-pass membrane protein</topology>
    </subcellularLocation>
</comment>
<keyword evidence="6 8" id="KW-0472">Membrane</keyword>
<name>A0A1F2PEN5_9FIRM</name>
<feature type="transmembrane region" description="Helical" evidence="8">
    <location>
        <begin position="369"/>
        <end position="392"/>
    </location>
</feature>